<keyword evidence="2" id="KW-1185">Reference proteome</keyword>
<dbReference type="Proteomes" id="UP000469125">
    <property type="component" value="Unassembled WGS sequence"/>
</dbReference>
<reference evidence="1 2" key="1">
    <citation type="submission" date="2019-11" db="EMBL/GenBank/DDBJ databases">
        <authorList>
            <person name="Li X."/>
        </authorList>
    </citation>
    <scope>NUCLEOTIDE SEQUENCE [LARGE SCALE GENOMIC DNA]</scope>
    <source>
        <strain evidence="1 2">L9</strain>
    </source>
</reference>
<dbReference type="RefSeq" id="WP_155668633.1">
    <property type="nucleotide sequence ID" value="NZ_WOCA01000006.1"/>
</dbReference>
<dbReference type="AlphaFoldDB" id="A0A6N8FIZ9"/>
<organism evidence="1 2">
    <name type="scientific">Ornithinibacillus caprae</name>
    <dbReference type="NCBI Taxonomy" id="2678566"/>
    <lineage>
        <taxon>Bacteria</taxon>
        <taxon>Bacillati</taxon>
        <taxon>Bacillota</taxon>
        <taxon>Bacilli</taxon>
        <taxon>Bacillales</taxon>
        <taxon>Bacillaceae</taxon>
        <taxon>Ornithinibacillus</taxon>
    </lineage>
</organism>
<name>A0A6N8FIZ9_9BACI</name>
<dbReference type="SUPFAM" id="SSF56235">
    <property type="entry name" value="N-terminal nucleophile aminohydrolases (Ntn hydrolases)"/>
    <property type="match status" value="1"/>
</dbReference>
<protein>
    <submittedName>
        <fullName evidence="1">Uncharacterized protein</fullName>
    </submittedName>
</protein>
<dbReference type="EMBL" id="WOCA01000006">
    <property type="protein sequence ID" value="MUK88656.1"/>
    <property type="molecule type" value="Genomic_DNA"/>
</dbReference>
<accession>A0A6N8FIZ9</accession>
<evidence type="ECO:0000313" key="2">
    <source>
        <dbReference type="Proteomes" id="UP000469125"/>
    </source>
</evidence>
<comment type="caution">
    <text evidence="1">The sequence shown here is derived from an EMBL/GenBank/DDBJ whole genome shotgun (WGS) entry which is preliminary data.</text>
</comment>
<proteinExistence type="predicted"/>
<dbReference type="InterPro" id="IPR029055">
    <property type="entry name" value="Ntn_hydrolases_N"/>
</dbReference>
<sequence length="55" mass="6609">MELIKHRGPDESSFYQDFNIVMDFLYLRIIDKDGGGQPFFFHDDRIEDVYDYDNA</sequence>
<gene>
    <name evidence="1" type="ORF">GMD78_09660</name>
</gene>
<evidence type="ECO:0000313" key="1">
    <source>
        <dbReference type="EMBL" id="MUK88656.1"/>
    </source>
</evidence>